<dbReference type="RefSeq" id="WP_143155226.1">
    <property type="nucleotide sequence ID" value="NZ_BMEN01000001.1"/>
</dbReference>
<dbReference type="EMBL" id="FQXQ01000001">
    <property type="protein sequence ID" value="SHH42342.1"/>
    <property type="molecule type" value="Genomic_DNA"/>
</dbReference>
<dbReference type="OrthoDB" id="1449896at2"/>
<protein>
    <recommendedName>
        <fullName evidence="3">DUF4382 domain-containing protein</fullName>
    </recommendedName>
</protein>
<gene>
    <name evidence="1" type="ORF">SAMN05444281_0537</name>
</gene>
<sequence length="172" mass="19280">MIKQYNYLIVFITLCLLTACGGWDFGDEDGTKIGIGFEISNNYPTEIEGAKIVIGGINQEDIFIAVDTFNLPIIKLKSEIANSNDIGVDRQYINIIENRWNPDFDKIKTISDKAYFKAVLANGDNYLIESYALKHPISIDLVKHAVIKNSLGKVKLYIDKDLKFTGTISDIP</sequence>
<reference evidence="2" key="1">
    <citation type="submission" date="2016-11" db="EMBL/GenBank/DDBJ databases">
        <authorList>
            <person name="Varghese N."/>
            <person name="Submissions S."/>
        </authorList>
    </citation>
    <scope>NUCLEOTIDE SEQUENCE [LARGE SCALE GENOMIC DNA]</scope>
    <source>
        <strain evidence="2">DSM 100572</strain>
    </source>
</reference>
<organism evidence="1 2">
    <name type="scientific">Wenyingzhuangia marina</name>
    <dbReference type="NCBI Taxonomy" id="1195760"/>
    <lineage>
        <taxon>Bacteria</taxon>
        <taxon>Pseudomonadati</taxon>
        <taxon>Bacteroidota</taxon>
        <taxon>Flavobacteriia</taxon>
        <taxon>Flavobacteriales</taxon>
        <taxon>Flavobacteriaceae</taxon>
        <taxon>Wenyingzhuangia</taxon>
    </lineage>
</organism>
<evidence type="ECO:0008006" key="3">
    <source>
        <dbReference type="Google" id="ProtNLM"/>
    </source>
</evidence>
<accession>A0A1M5SUZ0</accession>
<proteinExistence type="predicted"/>
<evidence type="ECO:0000313" key="1">
    <source>
        <dbReference type="EMBL" id="SHH42342.1"/>
    </source>
</evidence>
<dbReference type="PROSITE" id="PS51257">
    <property type="entry name" value="PROKAR_LIPOPROTEIN"/>
    <property type="match status" value="1"/>
</dbReference>
<dbReference type="STRING" id="1195760.SAMN05444281_0537"/>
<name>A0A1M5SUZ0_9FLAO</name>
<dbReference type="AlphaFoldDB" id="A0A1M5SUZ0"/>
<dbReference type="Proteomes" id="UP000184109">
    <property type="component" value="Unassembled WGS sequence"/>
</dbReference>
<evidence type="ECO:0000313" key="2">
    <source>
        <dbReference type="Proteomes" id="UP000184109"/>
    </source>
</evidence>
<keyword evidence="2" id="KW-1185">Reference proteome</keyword>